<keyword evidence="4 6" id="KW-1133">Transmembrane helix</keyword>
<protein>
    <recommendedName>
        <fullName evidence="7">Fatty acid hydroxylase domain-containing protein</fullName>
    </recommendedName>
</protein>
<dbReference type="GO" id="GO:0016491">
    <property type="term" value="F:oxidoreductase activity"/>
    <property type="evidence" value="ECO:0007669"/>
    <property type="project" value="InterPro"/>
</dbReference>
<dbReference type="GO" id="GO:0008610">
    <property type="term" value="P:lipid biosynthetic process"/>
    <property type="evidence" value="ECO:0007669"/>
    <property type="project" value="InterPro"/>
</dbReference>
<dbReference type="GO" id="GO:0016020">
    <property type="term" value="C:membrane"/>
    <property type="evidence" value="ECO:0007669"/>
    <property type="project" value="UniProtKB-SubCell"/>
</dbReference>
<organism evidence="8 9">
    <name type="scientific">Chlamydomonas eustigma</name>
    <dbReference type="NCBI Taxonomy" id="1157962"/>
    <lineage>
        <taxon>Eukaryota</taxon>
        <taxon>Viridiplantae</taxon>
        <taxon>Chlorophyta</taxon>
        <taxon>core chlorophytes</taxon>
        <taxon>Chlorophyceae</taxon>
        <taxon>CS clade</taxon>
        <taxon>Chlamydomonadales</taxon>
        <taxon>Chlamydomonadaceae</taxon>
        <taxon>Chlamydomonas</taxon>
    </lineage>
</organism>
<evidence type="ECO:0000259" key="7">
    <source>
        <dbReference type="Pfam" id="PF04116"/>
    </source>
</evidence>
<keyword evidence="5 6" id="KW-0472">Membrane</keyword>
<accession>A0A250X8R4</accession>
<dbReference type="Pfam" id="PF04116">
    <property type="entry name" value="FA_hydroxylase"/>
    <property type="match status" value="1"/>
</dbReference>
<feature type="domain" description="Fatty acid hydroxylase" evidence="7">
    <location>
        <begin position="194"/>
        <end position="323"/>
    </location>
</feature>
<evidence type="ECO:0000256" key="3">
    <source>
        <dbReference type="ARBA" id="ARBA00022692"/>
    </source>
</evidence>
<feature type="transmembrane region" description="Helical" evidence="6">
    <location>
        <begin position="186"/>
        <end position="207"/>
    </location>
</feature>
<proteinExistence type="inferred from homology"/>
<dbReference type="Proteomes" id="UP000232323">
    <property type="component" value="Unassembled WGS sequence"/>
</dbReference>
<keyword evidence="9" id="KW-1185">Reference proteome</keyword>
<evidence type="ECO:0000256" key="1">
    <source>
        <dbReference type="ARBA" id="ARBA00004370"/>
    </source>
</evidence>
<dbReference type="OrthoDB" id="408954at2759"/>
<dbReference type="EMBL" id="BEGY01000042">
    <property type="protein sequence ID" value="GAX79463.1"/>
    <property type="molecule type" value="Genomic_DNA"/>
</dbReference>
<name>A0A250X8R4_9CHLO</name>
<feature type="transmembrane region" description="Helical" evidence="6">
    <location>
        <begin position="106"/>
        <end position="124"/>
    </location>
</feature>
<dbReference type="STRING" id="1157962.A0A250X8R4"/>
<evidence type="ECO:0000256" key="5">
    <source>
        <dbReference type="ARBA" id="ARBA00023136"/>
    </source>
</evidence>
<comment type="similarity">
    <text evidence="2">Belongs to the sterol desaturase family.</text>
</comment>
<dbReference type="InterPro" id="IPR050307">
    <property type="entry name" value="Sterol_Desaturase_Related"/>
</dbReference>
<evidence type="ECO:0000313" key="9">
    <source>
        <dbReference type="Proteomes" id="UP000232323"/>
    </source>
</evidence>
<gene>
    <name evidence="8" type="ORF">CEUSTIGMA_g6904.t1</name>
</gene>
<keyword evidence="3 6" id="KW-0812">Transmembrane</keyword>
<sequence length="338" mass="39301">MITLNQAIKFSVVIALIYGTVLASCHLFSESEVMTPPILNIKLGSLTSKNILAWFDSWATLKDMSQSERLQLLLEENKWKNSLVMWLFPQAVQDALPHIVHTWLRCWILCAAVYFGVGALWAYYGYFCFGDKLYAPGAIPAWKDVAEQIKVSNWSMPLYSVLPTLAEMAAEKGWTKAYPRIDNVGLPLYILYFFLYMTSVEFCVYWMHRLLHEIKWAYKYLHLDHHKYNKEHTLSAFAGLAFHPIDGILQALPYAWTLFYCPMHFLTHEILLFATGVWTANIHDNIHGNVWPVMGAGYHTVHHTNYKTNYGHYFVFMDHIFGTLERPEDYEQRKLKAQ</sequence>
<dbReference type="AlphaFoldDB" id="A0A250X8R4"/>
<dbReference type="InterPro" id="IPR006694">
    <property type="entry name" value="Fatty_acid_hydroxylase"/>
</dbReference>
<evidence type="ECO:0000256" key="2">
    <source>
        <dbReference type="ARBA" id="ARBA00009324"/>
    </source>
</evidence>
<evidence type="ECO:0000256" key="4">
    <source>
        <dbReference type="ARBA" id="ARBA00022989"/>
    </source>
</evidence>
<comment type="caution">
    <text evidence="8">The sequence shown here is derived from an EMBL/GenBank/DDBJ whole genome shotgun (WGS) entry which is preliminary data.</text>
</comment>
<dbReference type="PANTHER" id="PTHR11863">
    <property type="entry name" value="STEROL DESATURASE"/>
    <property type="match status" value="1"/>
</dbReference>
<comment type="subcellular location">
    <subcellularLocation>
        <location evidence="1">Membrane</location>
    </subcellularLocation>
</comment>
<dbReference type="GO" id="GO:0005506">
    <property type="term" value="F:iron ion binding"/>
    <property type="evidence" value="ECO:0007669"/>
    <property type="project" value="InterPro"/>
</dbReference>
<evidence type="ECO:0000313" key="8">
    <source>
        <dbReference type="EMBL" id="GAX79463.1"/>
    </source>
</evidence>
<evidence type="ECO:0000256" key="6">
    <source>
        <dbReference type="SAM" id="Phobius"/>
    </source>
</evidence>
<reference evidence="8 9" key="1">
    <citation type="submission" date="2017-08" db="EMBL/GenBank/DDBJ databases">
        <title>Acidophilic green algal genome provides insights into adaptation to an acidic environment.</title>
        <authorList>
            <person name="Hirooka S."/>
            <person name="Hirose Y."/>
            <person name="Kanesaki Y."/>
            <person name="Higuchi S."/>
            <person name="Fujiwara T."/>
            <person name="Onuma R."/>
            <person name="Era A."/>
            <person name="Ohbayashi R."/>
            <person name="Uzuka A."/>
            <person name="Nozaki H."/>
            <person name="Yoshikawa H."/>
            <person name="Miyagishima S.Y."/>
        </authorList>
    </citation>
    <scope>NUCLEOTIDE SEQUENCE [LARGE SCALE GENOMIC DNA]</scope>
    <source>
        <strain evidence="8 9">NIES-2499</strain>
    </source>
</reference>